<dbReference type="Proteomes" id="UP001467690">
    <property type="component" value="Unassembled WGS sequence"/>
</dbReference>
<accession>A0ABV1RFT3</accession>
<keyword evidence="1" id="KW-1133">Transmembrane helix</keyword>
<keyword evidence="3" id="KW-1185">Reference proteome</keyword>
<feature type="transmembrane region" description="Helical" evidence="1">
    <location>
        <begin position="12"/>
        <end position="34"/>
    </location>
</feature>
<evidence type="ECO:0000313" key="2">
    <source>
        <dbReference type="EMBL" id="MER2491766.1"/>
    </source>
</evidence>
<keyword evidence="1" id="KW-0472">Membrane</keyword>
<feature type="transmembrane region" description="Helical" evidence="1">
    <location>
        <begin position="74"/>
        <end position="92"/>
    </location>
</feature>
<organism evidence="2 3">
    <name type="scientific">Catenovulum sediminis</name>
    <dbReference type="NCBI Taxonomy" id="1740262"/>
    <lineage>
        <taxon>Bacteria</taxon>
        <taxon>Pseudomonadati</taxon>
        <taxon>Pseudomonadota</taxon>
        <taxon>Gammaproteobacteria</taxon>
        <taxon>Alteromonadales</taxon>
        <taxon>Alteromonadaceae</taxon>
        <taxon>Catenovulum</taxon>
    </lineage>
</organism>
<name>A0ABV1RFT3_9ALTE</name>
<sequence length="97" mass="10796">MAKNDKTQTLRVITRILTAFVGGFILTNQFAILISYQAQEAKNVDSIVGAMMLSFILYALIIIYVFASKSTTRALLSISALCSACFALMAYLEWVFR</sequence>
<gene>
    <name evidence="2" type="ORF">ABS311_07705</name>
</gene>
<dbReference type="RefSeq" id="WP_350401349.1">
    <property type="nucleotide sequence ID" value="NZ_JBELOE010000150.1"/>
</dbReference>
<evidence type="ECO:0008006" key="4">
    <source>
        <dbReference type="Google" id="ProtNLM"/>
    </source>
</evidence>
<keyword evidence="1" id="KW-0812">Transmembrane</keyword>
<evidence type="ECO:0000256" key="1">
    <source>
        <dbReference type="SAM" id="Phobius"/>
    </source>
</evidence>
<reference evidence="2 3" key="1">
    <citation type="submission" date="2024-06" db="EMBL/GenBank/DDBJ databases">
        <authorList>
            <person name="Chen R.Y."/>
        </authorList>
    </citation>
    <scope>NUCLEOTIDE SEQUENCE [LARGE SCALE GENOMIC DNA]</scope>
    <source>
        <strain evidence="2 3">D2</strain>
    </source>
</reference>
<protein>
    <recommendedName>
        <fullName evidence="4">DUF3649 domain-containing protein</fullName>
    </recommendedName>
</protein>
<dbReference type="EMBL" id="JBELOE010000150">
    <property type="protein sequence ID" value="MER2491766.1"/>
    <property type="molecule type" value="Genomic_DNA"/>
</dbReference>
<evidence type="ECO:0000313" key="3">
    <source>
        <dbReference type="Proteomes" id="UP001467690"/>
    </source>
</evidence>
<feature type="transmembrane region" description="Helical" evidence="1">
    <location>
        <begin position="46"/>
        <end position="67"/>
    </location>
</feature>
<proteinExistence type="predicted"/>
<comment type="caution">
    <text evidence="2">The sequence shown here is derived from an EMBL/GenBank/DDBJ whole genome shotgun (WGS) entry which is preliminary data.</text>
</comment>